<gene>
    <name evidence="2" type="ORF">AWB78_02415</name>
</gene>
<keyword evidence="3" id="KW-1185">Reference proteome</keyword>
<feature type="region of interest" description="Disordered" evidence="1">
    <location>
        <begin position="44"/>
        <end position="65"/>
    </location>
</feature>
<proteinExistence type="predicted"/>
<evidence type="ECO:0000313" key="3">
    <source>
        <dbReference type="Proteomes" id="UP000071859"/>
    </source>
</evidence>
<accession>A0A158B8W7</accession>
<dbReference type="AlphaFoldDB" id="A0A158B8W7"/>
<evidence type="ECO:0000256" key="1">
    <source>
        <dbReference type="SAM" id="MobiDB-lite"/>
    </source>
</evidence>
<protein>
    <submittedName>
        <fullName evidence="2">Uncharacterized protein</fullName>
    </submittedName>
</protein>
<comment type="caution">
    <text evidence="2">The sequence shown here is derived from an EMBL/GenBank/DDBJ whole genome shotgun (WGS) entry which is preliminary data.</text>
</comment>
<sequence length="65" mass="7086">MLRLRPADAGTANNKLTRQRKMPNPAWTLSTLPDSFVTEVQARMDEHGGQTTSVRFGTLGTDIGA</sequence>
<feature type="region of interest" description="Disordered" evidence="1">
    <location>
        <begin position="1"/>
        <end position="29"/>
    </location>
</feature>
<dbReference type="EMBL" id="FCOX02000009">
    <property type="protein sequence ID" value="SAK66514.1"/>
    <property type="molecule type" value="Genomic_DNA"/>
</dbReference>
<reference evidence="2" key="1">
    <citation type="submission" date="2016-01" db="EMBL/GenBank/DDBJ databases">
        <authorList>
            <person name="Peeters C."/>
        </authorList>
    </citation>
    <scope>NUCLEOTIDE SEQUENCE</scope>
    <source>
        <strain evidence="2">LMG 29321</strain>
    </source>
</reference>
<organism evidence="2 3">
    <name type="scientific">Caballeronia calidae</name>
    <dbReference type="NCBI Taxonomy" id="1777139"/>
    <lineage>
        <taxon>Bacteria</taxon>
        <taxon>Pseudomonadati</taxon>
        <taxon>Pseudomonadota</taxon>
        <taxon>Betaproteobacteria</taxon>
        <taxon>Burkholderiales</taxon>
        <taxon>Burkholderiaceae</taxon>
        <taxon>Caballeronia</taxon>
    </lineage>
</organism>
<dbReference type="Proteomes" id="UP000071859">
    <property type="component" value="Unassembled WGS sequence"/>
</dbReference>
<evidence type="ECO:0000313" key="2">
    <source>
        <dbReference type="EMBL" id="SAK66514.1"/>
    </source>
</evidence>
<name>A0A158B8W7_9BURK</name>